<evidence type="ECO:0000313" key="1">
    <source>
        <dbReference type="EMBL" id="KDS54347.1"/>
    </source>
</evidence>
<dbReference type="EMBL" id="JNHM01000025">
    <property type="protein sequence ID" value="KDS54347.1"/>
    <property type="molecule type" value="Genomic_DNA"/>
</dbReference>
<dbReference type="Proteomes" id="UP000027661">
    <property type="component" value="Unassembled WGS sequence"/>
</dbReference>
<organism evidence="1 2">
    <name type="scientific">Phocaeicola vulgatus str. 3975 RP4</name>
    <dbReference type="NCBI Taxonomy" id="1339352"/>
    <lineage>
        <taxon>Bacteria</taxon>
        <taxon>Pseudomonadati</taxon>
        <taxon>Bacteroidota</taxon>
        <taxon>Bacteroidia</taxon>
        <taxon>Bacteroidales</taxon>
        <taxon>Bacteroidaceae</taxon>
        <taxon>Phocaeicola</taxon>
    </lineage>
</organism>
<proteinExistence type="predicted"/>
<comment type="caution">
    <text evidence="1">The sequence shown here is derived from an EMBL/GenBank/DDBJ whole genome shotgun (WGS) entry which is preliminary data.</text>
</comment>
<evidence type="ECO:0000313" key="2">
    <source>
        <dbReference type="Proteomes" id="UP000027661"/>
    </source>
</evidence>
<dbReference type="PATRIC" id="fig|1339352.3.peg.1774"/>
<protein>
    <submittedName>
        <fullName evidence="1">Uncharacterized protein</fullName>
    </submittedName>
</protein>
<sequence length="155" mass="16825">MHQPSSLPSSSIRFMSSLLPVSSTRIALTWLVPILRLMPAVSIRCAIACVRFLTPSGNCTSSRFRCVRVLSAFFGCTVRSMCVDIAPSAPFAFSKCKTAYPITVIHFSVNTSPVLLPCRMAHGVSKGAASLLLIGAFLAMRALREEKALMSYGFF</sequence>
<dbReference type="AlphaFoldDB" id="A0A069SJ38"/>
<name>A0A069SJ38_PHOVU</name>
<gene>
    <name evidence="1" type="ORF">M099_1830</name>
</gene>
<reference evidence="1 2" key="1">
    <citation type="submission" date="2014-04" db="EMBL/GenBank/DDBJ databases">
        <authorList>
            <person name="Sears C."/>
            <person name="Carroll K."/>
            <person name="Sack B.R."/>
            <person name="Qadri F."/>
            <person name="Myers L.L."/>
            <person name="Chung G.-T."/>
            <person name="Escheverria P."/>
            <person name="Fraser C.M."/>
            <person name="Sadzewicz L."/>
            <person name="Shefchek K.A."/>
            <person name="Tallon L."/>
            <person name="Das S.P."/>
            <person name="Daugherty S."/>
            <person name="Mongodin E.F."/>
        </authorList>
    </citation>
    <scope>NUCLEOTIDE SEQUENCE [LARGE SCALE GENOMIC DNA]</scope>
    <source>
        <strain evidence="1 2">3975 RP4</strain>
    </source>
</reference>
<accession>A0A069SJ38</accession>